<dbReference type="PATRIC" id="fig|47770.28.peg.1877"/>
<dbReference type="AlphaFoldDB" id="A0A109DFP6"/>
<evidence type="ECO:0000313" key="7">
    <source>
        <dbReference type="Proteomes" id="UP000289808"/>
    </source>
</evidence>
<gene>
    <name evidence="3" type="ORF">ABVC42_07425</name>
    <name evidence="1" type="ORF">AEL95_01560</name>
    <name evidence="5" type="ORF">CEE75_03705</name>
    <name evidence="4" type="ORF">ERD32_00130</name>
    <name evidence="2" type="ORF">RON39_00335</name>
</gene>
<keyword evidence="9" id="KW-1185">Reference proteome</keyword>
<evidence type="ECO:0000313" key="6">
    <source>
        <dbReference type="Proteomes" id="UP000067598"/>
    </source>
</evidence>
<reference evidence="4 7" key="3">
    <citation type="submission" date="2019-01" db="EMBL/GenBank/DDBJ databases">
        <title>The genome sequence of Lactobacillus crispatus L49.</title>
        <authorList>
            <person name="Zhong J."/>
            <person name="Zhang J."/>
        </authorList>
    </citation>
    <scope>NUCLEOTIDE SEQUENCE [LARGE SCALE GENOMIC DNA]</scope>
    <source>
        <strain evidence="4 7">L49</strain>
    </source>
</reference>
<reference evidence="2" key="4">
    <citation type="submission" date="2023-08" db="EMBL/GenBank/DDBJ databases">
        <title>Lactobacillus from the Female Urinary Tract.</title>
        <authorList>
            <person name="Stegman N."/>
            <person name="Jackson B."/>
            <person name="Steiling M."/>
            <person name="Sedano C."/>
            <person name="Wolfe A."/>
            <person name="Putonti C."/>
        </authorList>
    </citation>
    <scope>NUCLEOTIDE SEQUENCE</scope>
    <source>
        <strain evidence="2">UMB5661</strain>
    </source>
</reference>
<sequence length="205" mass="23885">MFEIFLFINPIGIYCYDTEKQIRKTVDELGVDVCYHYIPIANVCLINDDAIRRRKDDQKLPDISNFSRATYEALENYHAIRLAYGNKKARQYLYELQKNLSKDASAYTPELLKRIANKLHIKDADIQAIKQTDYLRTSIEEDQKLANQWNIKATPTTVIFNEDNEQNGVLLEGPINQQDLVNLMLPDCQKCFSDYLPAEHHLRLI</sequence>
<dbReference type="EMBL" id="SCLX01000001">
    <property type="protein sequence ID" value="RXF60874.1"/>
    <property type="molecule type" value="Genomic_DNA"/>
</dbReference>
<dbReference type="Pfam" id="PF13743">
    <property type="entry name" value="Thioredoxin_5"/>
    <property type="match status" value="1"/>
</dbReference>
<dbReference type="STRING" id="47770.GCA_001567095_00596"/>
<dbReference type="Proteomes" id="UP001253287">
    <property type="component" value="Unassembled WGS sequence"/>
</dbReference>
<organism evidence="1 6">
    <name type="scientific">Lactobacillus crispatus</name>
    <dbReference type="NCBI Taxonomy" id="47770"/>
    <lineage>
        <taxon>Bacteria</taxon>
        <taxon>Bacillati</taxon>
        <taxon>Bacillota</taxon>
        <taxon>Bacilli</taxon>
        <taxon>Lactobacillales</taxon>
        <taxon>Lactobacillaceae</taxon>
        <taxon>Lactobacillus</taxon>
    </lineage>
</organism>
<comment type="caution">
    <text evidence="1">The sequence shown here is derived from an EMBL/GenBank/DDBJ whole genome shotgun (WGS) entry which is preliminary data.</text>
</comment>
<dbReference type="EMBL" id="LJGP01000007">
    <property type="protein sequence ID" value="KWU04553.1"/>
    <property type="molecule type" value="Genomic_DNA"/>
</dbReference>
<evidence type="ECO:0000313" key="9">
    <source>
        <dbReference type="Proteomes" id="UP001434419"/>
    </source>
</evidence>
<dbReference type="EMBL" id="NKLP01000063">
    <property type="protein sequence ID" value="TDN32672.1"/>
    <property type="molecule type" value="Genomic_DNA"/>
</dbReference>
<name>A0A109DFP6_9LACO</name>
<evidence type="ECO:0000313" key="2">
    <source>
        <dbReference type="EMBL" id="MDT9608596.1"/>
    </source>
</evidence>
<dbReference type="Proteomes" id="UP001434419">
    <property type="component" value="Unassembled WGS sequence"/>
</dbReference>
<proteinExistence type="predicted"/>
<evidence type="ECO:0000313" key="3">
    <source>
        <dbReference type="EMBL" id="MES5149754.1"/>
    </source>
</evidence>
<dbReference type="RefSeq" id="WP_005718612.1">
    <property type="nucleotide sequence ID" value="NZ_AP025162.1"/>
</dbReference>
<reference evidence="1 6" key="1">
    <citation type="journal article" date="2016" name="Microbiology (Mosc.)">
        <title>Comparison of Lactobacillus crispatus isolates from Lactobacillus-dominated vaginal microbiomes with isolates from microbiomes containing bacterial vaginosis-associated bacteria.</title>
        <authorList>
            <person name="Abdelmaksoud A.A."/>
            <person name="Koparde V.N."/>
            <person name="Sheth N.U."/>
            <person name="Serrano M.G."/>
            <person name="Glascock A.L."/>
            <person name="Fettweis J.M."/>
            <person name="Strauss Iii J.F."/>
            <person name="Buck G.A."/>
            <person name="Jefferson K.K."/>
        </authorList>
    </citation>
    <scope>NUCLEOTIDE SEQUENCE [LARGE SCALE GENOMIC DNA]</scope>
    <source>
        <strain evidence="1 6">VMC3</strain>
    </source>
</reference>
<reference evidence="3" key="5">
    <citation type="submission" date="2024-06" db="EMBL/GenBank/DDBJ databases">
        <title>Vaginal Lactobacillus fatty acid response mechanisms reveal a metabolite-targeted strategy for bacterial vaginosis treatment.</title>
        <authorList>
            <person name="Zhu M."/>
            <person name="Blainey P.C."/>
            <person name="Bloom S.M."/>
            <person name="Kwon D.S."/>
        </authorList>
    </citation>
    <scope>NUCLEOTIDE SEQUENCE</scope>
    <source>
        <strain evidence="3">194_F1_1</strain>
    </source>
</reference>
<dbReference type="Proteomes" id="UP000295195">
    <property type="component" value="Unassembled WGS sequence"/>
</dbReference>
<accession>A0A109DFP6</accession>
<evidence type="ECO:0000313" key="4">
    <source>
        <dbReference type="EMBL" id="RXF60874.1"/>
    </source>
</evidence>
<evidence type="ECO:0000313" key="8">
    <source>
        <dbReference type="Proteomes" id="UP000295195"/>
    </source>
</evidence>
<dbReference type="Proteomes" id="UP000289808">
    <property type="component" value="Unassembled WGS sequence"/>
</dbReference>
<evidence type="ECO:0000313" key="1">
    <source>
        <dbReference type="EMBL" id="KWU04553.1"/>
    </source>
</evidence>
<dbReference type="InterPro" id="IPR036249">
    <property type="entry name" value="Thioredoxin-like_sf"/>
</dbReference>
<protein>
    <submittedName>
        <fullName evidence="1">Dihydroorotate dehydrogenase</fullName>
    </submittedName>
    <submittedName>
        <fullName evidence="2">DsbA family protein</fullName>
    </submittedName>
</protein>
<dbReference type="EMBL" id="JAVTXN010000001">
    <property type="protein sequence ID" value="MDT9608596.1"/>
    <property type="molecule type" value="Genomic_DNA"/>
</dbReference>
<reference evidence="5 8" key="2">
    <citation type="submission" date="2017-06" db="EMBL/GenBank/DDBJ databases">
        <authorList>
            <person name="Swanenburg J."/>
            <person name="Kort R."/>
        </authorList>
    </citation>
    <scope>NUCLEOTIDE SEQUENCE [LARGE SCALE GENOMIC DNA]</scope>
    <source>
        <strain evidence="5 8">RL05</strain>
    </source>
</reference>
<dbReference type="SUPFAM" id="SSF52833">
    <property type="entry name" value="Thioredoxin-like"/>
    <property type="match status" value="1"/>
</dbReference>
<dbReference type="Proteomes" id="UP000067598">
    <property type="component" value="Unassembled WGS sequence"/>
</dbReference>
<evidence type="ECO:0000313" key="5">
    <source>
        <dbReference type="EMBL" id="TDN32672.1"/>
    </source>
</evidence>
<dbReference type="EMBL" id="JBETVU010000012">
    <property type="protein sequence ID" value="MES5149754.1"/>
    <property type="molecule type" value="Genomic_DNA"/>
</dbReference>
<dbReference type="Gene3D" id="3.40.30.10">
    <property type="entry name" value="Glutaredoxin"/>
    <property type="match status" value="1"/>
</dbReference>